<dbReference type="AlphaFoldDB" id="A0A382LDF2"/>
<proteinExistence type="predicted"/>
<gene>
    <name evidence="1" type="ORF">METZ01_LOCUS286026</name>
</gene>
<dbReference type="EMBL" id="UINC01085530">
    <property type="protein sequence ID" value="SVC33172.1"/>
    <property type="molecule type" value="Genomic_DNA"/>
</dbReference>
<reference evidence="1" key="1">
    <citation type="submission" date="2018-05" db="EMBL/GenBank/DDBJ databases">
        <authorList>
            <person name="Lanie J.A."/>
            <person name="Ng W.-L."/>
            <person name="Kazmierczak K.M."/>
            <person name="Andrzejewski T.M."/>
            <person name="Davidsen T.M."/>
            <person name="Wayne K.J."/>
            <person name="Tettelin H."/>
            <person name="Glass J.I."/>
            <person name="Rusch D."/>
            <person name="Podicherti R."/>
            <person name="Tsui H.-C.T."/>
            <person name="Winkler M.E."/>
        </authorList>
    </citation>
    <scope>NUCLEOTIDE SEQUENCE</scope>
</reference>
<accession>A0A382LDF2</accession>
<organism evidence="1">
    <name type="scientific">marine metagenome</name>
    <dbReference type="NCBI Taxonomy" id="408172"/>
    <lineage>
        <taxon>unclassified sequences</taxon>
        <taxon>metagenomes</taxon>
        <taxon>ecological metagenomes</taxon>
    </lineage>
</organism>
<protein>
    <submittedName>
        <fullName evidence="1">Uncharacterized protein</fullName>
    </submittedName>
</protein>
<evidence type="ECO:0000313" key="1">
    <source>
        <dbReference type="EMBL" id="SVC33172.1"/>
    </source>
</evidence>
<sequence>MFTERHLNAVHAEMLDAFDEVEGRDMTPEMVVVLVHEKLGKLFERKNKRFKVHLWDDPMKAKVDTLGIGGG</sequence>
<name>A0A382LDF2_9ZZZZ</name>